<protein>
    <submittedName>
        <fullName evidence="1">Uncharacterized protein</fullName>
    </submittedName>
</protein>
<gene>
    <name evidence="1" type="ORF">MPL3365_130004</name>
</gene>
<dbReference type="Proteomes" id="UP000046122">
    <property type="component" value="Unassembled WGS sequence"/>
</dbReference>
<evidence type="ECO:0000313" key="2">
    <source>
        <dbReference type="Proteomes" id="UP000046122"/>
    </source>
</evidence>
<reference evidence="1 2" key="1">
    <citation type="submission" date="2014-08" db="EMBL/GenBank/DDBJ databases">
        <authorList>
            <person name="Moulin Lionel"/>
        </authorList>
    </citation>
    <scope>NUCLEOTIDE SEQUENCE [LARGE SCALE GENOMIC DNA]</scope>
</reference>
<name>A0A090FVG8_MESPL</name>
<dbReference type="EMBL" id="CCNE01000005">
    <property type="protein sequence ID" value="CDX50509.1"/>
    <property type="molecule type" value="Genomic_DNA"/>
</dbReference>
<sequence length="103" mass="11546">MTGRLCVRWHIHALAIGRDAYRVVIHGLRSLLRPGMTRFRSLQLIASVCADYPKRTLIALPDKLAIQNHCVEERGQLHESFLRCKSPAGCNLRLIPAGPSGYL</sequence>
<evidence type="ECO:0000313" key="1">
    <source>
        <dbReference type="EMBL" id="CDX50509.1"/>
    </source>
</evidence>
<organism evidence="1 2">
    <name type="scientific">Mesorhizobium plurifarium</name>
    <dbReference type="NCBI Taxonomy" id="69974"/>
    <lineage>
        <taxon>Bacteria</taxon>
        <taxon>Pseudomonadati</taxon>
        <taxon>Pseudomonadota</taxon>
        <taxon>Alphaproteobacteria</taxon>
        <taxon>Hyphomicrobiales</taxon>
        <taxon>Phyllobacteriaceae</taxon>
        <taxon>Mesorhizobium</taxon>
    </lineage>
</organism>
<dbReference type="AlphaFoldDB" id="A0A090FVG8"/>
<proteinExistence type="predicted"/>
<accession>A0A090FVG8</accession>